<evidence type="ECO:0008006" key="3">
    <source>
        <dbReference type="Google" id="ProtNLM"/>
    </source>
</evidence>
<dbReference type="InterPro" id="IPR036567">
    <property type="entry name" value="RHF-like"/>
</dbReference>
<sequence length="146" mass="16936">MQIKIKSTGFKLTEGLRILAEEKLLAPVEKRLGSELPADHFLEVELAKVTNHHEEGRIWKCEANLALPHIKRTLYAKAMAESLEVAIDEAKDEILREIGDYKNKRSSQFLRVARKLKDYMHVTRLAQSARFATKHAGNLYRWIRRK</sequence>
<protein>
    <recommendedName>
        <fullName evidence="3">Ribosomal subunit interface protein</fullName>
    </recommendedName>
</protein>
<name>A0A1F5WNX8_9BACT</name>
<reference evidence="1 2" key="1">
    <citation type="journal article" date="2016" name="Nat. Commun.">
        <title>Thousands of microbial genomes shed light on interconnected biogeochemical processes in an aquifer system.</title>
        <authorList>
            <person name="Anantharaman K."/>
            <person name="Brown C.T."/>
            <person name="Hug L.A."/>
            <person name="Sharon I."/>
            <person name="Castelle C.J."/>
            <person name="Probst A.J."/>
            <person name="Thomas B.C."/>
            <person name="Singh A."/>
            <person name="Wilkins M.J."/>
            <person name="Karaoz U."/>
            <person name="Brodie E.L."/>
            <person name="Williams K.H."/>
            <person name="Hubbard S.S."/>
            <person name="Banfield J.F."/>
        </authorList>
    </citation>
    <scope>NUCLEOTIDE SEQUENCE [LARGE SCALE GENOMIC DNA]</scope>
</reference>
<dbReference type="Gene3D" id="3.30.160.100">
    <property type="entry name" value="Ribosome hibernation promotion factor-like"/>
    <property type="match status" value="1"/>
</dbReference>
<dbReference type="SUPFAM" id="SSF69754">
    <property type="entry name" value="Ribosome binding protein Y (YfiA homologue)"/>
    <property type="match status" value="1"/>
</dbReference>
<gene>
    <name evidence="1" type="ORF">A3F23_00210</name>
</gene>
<dbReference type="Proteomes" id="UP000177723">
    <property type="component" value="Unassembled WGS sequence"/>
</dbReference>
<organism evidence="1 2">
    <name type="scientific">Candidatus Giovannonibacteria bacterium RIFCSPHIGHO2_12_FULL_43_15</name>
    <dbReference type="NCBI Taxonomy" id="1798341"/>
    <lineage>
        <taxon>Bacteria</taxon>
        <taxon>Candidatus Giovannoniibacteriota</taxon>
    </lineage>
</organism>
<evidence type="ECO:0000313" key="1">
    <source>
        <dbReference type="EMBL" id="OGF77358.1"/>
    </source>
</evidence>
<dbReference type="EMBL" id="MFHT01000020">
    <property type="protein sequence ID" value="OGF77358.1"/>
    <property type="molecule type" value="Genomic_DNA"/>
</dbReference>
<evidence type="ECO:0000313" key="2">
    <source>
        <dbReference type="Proteomes" id="UP000177723"/>
    </source>
</evidence>
<dbReference type="Pfam" id="PF02482">
    <property type="entry name" value="Ribosomal_S30AE"/>
    <property type="match status" value="1"/>
</dbReference>
<dbReference type="InterPro" id="IPR003489">
    <property type="entry name" value="RHF/RaiA"/>
</dbReference>
<proteinExistence type="predicted"/>
<accession>A0A1F5WNX8</accession>
<comment type="caution">
    <text evidence="1">The sequence shown here is derived from an EMBL/GenBank/DDBJ whole genome shotgun (WGS) entry which is preliminary data.</text>
</comment>
<dbReference type="AlphaFoldDB" id="A0A1F5WNX8"/>